<feature type="transmembrane region" description="Helical" evidence="1">
    <location>
        <begin position="12"/>
        <end position="29"/>
    </location>
</feature>
<evidence type="ECO:0000313" key="3">
    <source>
        <dbReference type="EMBL" id="MCP8938225.1"/>
    </source>
</evidence>
<evidence type="ECO:0000256" key="1">
    <source>
        <dbReference type="SAM" id="Phobius"/>
    </source>
</evidence>
<sequence length="482" mass="52675">MGRKLTRWARNIAAGALIVVLTIFAVRVWESQRGAPLKPWHLVVPRELSRQEIDRADWAGWLAAENNVFRTVAEEVIRELPDGDLVPENRYYDASPVNPARFQTDWNRTFVMEPSGPPTGAVVLLHGLTDSPFSMRHLARLYSDRGFVALAIRLPGHGTVPAGLTDATWEDWMAATRLAVREARRKAPSGALHIVGYSNGGALALKYALDALGDPALPKPDRIVLVSPMIGVTSFARFAGLAALPAHFPAFAKAAWLSVVPEFNPFKYNSFPVAAATQSHRLTQAVQAAVRARARDGVIEGLAPVLTFQSVMDFTVSSSAILSALYAHLPANGSEIVLFDINRSARFGPLLRRGSEYALSRLLPVGPQRFRITVVTNVSPADADVMARVIEPGETAERSEALGLSYPRDVYSLSHVALPFPVQDGLYGVEPDRSDDFGVRLGTLAARGEVGVLLVNLESLMRMSSNPFFPFLARRIGETLRR</sequence>
<comment type="caution">
    <text evidence="3">The sequence shown here is derived from an EMBL/GenBank/DDBJ whole genome shotgun (WGS) entry which is preliminary data.</text>
</comment>
<gene>
    <name evidence="3" type="ORF">NK718_06835</name>
</gene>
<accession>A0ABT1LBU1</accession>
<dbReference type="Pfam" id="PF12146">
    <property type="entry name" value="Hydrolase_4"/>
    <property type="match status" value="1"/>
</dbReference>
<proteinExistence type="predicted"/>
<dbReference type="InterPro" id="IPR029058">
    <property type="entry name" value="AB_hydrolase_fold"/>
</dbReference>
<protein>
    <submittedName>
        <fullName evidence="3">Alpha/beta hydrolase</fullName>
    </submittedName>
</protein>
<dbReference type="Proteomes" id="UP001205890">
    <property type="component" value="Unassembled WGS sequence"/>
</dbReference>
<name>A0ABT1LBU1_9HYPH</name>
<keyword evidence="4" id="KW-1185">Reference proteome</keyword>
<dbReference type="SUPFAM" id="SSF53474">
    <property type="entry name" value="alpha/beta-Hydrolases"/>
    <property type="match status" value="1"/>
</dbReference>
<feature type="domain" description="Serine aminopeptidase S33" evidence="2">
    <location>
        <begin position="117"/>
        <end position="339"/>
    </location>
</feature>
<evidence type="ECO:0000313" key="4">
    <source>
        <dbReference type="Proteomes" id="UP001205890"/>
    </source>
</evidence>
<dbReference type="GO" id="GO:0016787">
    <property type="term" value="F:hydrolase activity"/>
    <property type="evidence" value="ECO:0007669"/>
    <property type="project" value="UniProtKB-KW"/>
</dbReference>
<dbReference type="Gene3D" id="3.40.50.1820">
    <property type="entry name" value="alpha/beta hydrolase"/>
    <property type="match status" value="1"/>
</dbReference>
<reference evidence="3 4" key="1">
    <citation type="submission" date="2022-07" db="EMBL/GenBank/DDBJ databases">
        <authorList>
            <person name="Li W.-J."/>
            <person name="Deng Q.-Q."/>
        </authorList>
    </citation>
    <scope>NUCLEOTIDE SEQUENCE [LARGE SCALE GENOMIC DNA]</scope>
    <source>
        <strain evidence="3 4">SYSU M60028</strain>
    </source>
</reference>
<keyword evidence="3" id="KW-0378">Hydrolase</keyword>
<keyword evidence="1" id="KW-1133">Transmembrane helix</keyword>
<dbReference type="EMBL" id="JANCLU010000005">
    <property type="protein sequence ID" value="MCP8938225.1"/>
    <property type="molecule type" value="Genomic_DNA"/>
</dbReference>
<dbReference type="InterPro" id="IPR022742">
    <property type="entry name" value="Hydrolase_4"/>
</dbReference>
<organism evidence="3 4">
    <name type="scientific">Alsobacter ponti</name>
    <dbReference type="NCBI Taxonomy" id="2962936"/>
    <lineage>
        <taxon>Bacteria</taxon>
        <taxon>Pseudomonadati</taxon>
        <taxon>Pseudomonadota</taxon>
        <taxon>Alphaproteobacteria</taxon>
        <taxon>Hyphomicrobiales</taxon>
        <taxon>Alsobacteraceae</taxon>
        <taxon>Alsobacter</taxon>
    </lineage>
</organism>
<keyword evidence="1" id="KW-0812">Transmembrane</keyword>
<evidence type="ECO:0000259" key="2">
    <source>
        <dbReference type="Pfam" id="PF12146"/>
    </source>
</evidence>
<keyword evidence="1" id="KW-0472">Membrane</keyword>
<dbReference type="RefSeq" id="WP_254739943.1">
    <property type="nucleotide sequence ID" value="NZ_JANCLU010000005.1"/>
</dbReference>